<dbReference type="EMBL" id="MHMT01000003">
    <property type="protein sequence ID" value="OGZ33216.1"/>
    <property type="molecule type" value="Genomic_DNA"/>
</dbReference>
<dbReference type="PANTHER" id="PTHR37820">
    <property type="entry name" value="CELL DIVISION PROTEIN DIVIB"/>
    <property type="match status" value="1"/>
</dbReference>
<keyword evidence="5" id="KW-0131">Cell cycle</keyword>
<sequence length="259" mass="30580">MKAVYYRKRKKKKIRGLIFIICLFFLILAGIFFVLFRFKIKTIEISGNREIGTEEVRSVLNYKNIFSATEDKIRNDLFKKFPQILELEVIRDMAKRGIEIKIKEREEFGIICRAAKIKQENIEIDQTQNCFYIDKNGVIFKDAPQTSGSLVILIKDYSNRDYKLGEKIFEEKIMNFISETKDFLSSEVDLKIVDFNILSFPPDDLKVVIDEGWYIFFNLQKEAGDQLTALKAVLDEKIKDKRNELEYIDLTIENRVYYK</sequence>
<dbReference type="InterPro" id="IPR050487">
    <property type="entry name" value="FtsQ_DivIB"/>
</dbReference>
<keyword evidence="4 6" id="KW-1133">Transmembrane helix</keyword>
<gene>
    <name evidence="8" type="ORF">A2V69_01665</name>
</gene>
<dbReference type="GO" id="GO:0005886">
    <property type="term" value="C:plasma membrane"/>
    <property type="evidence" value="ECO:0007669"/>
    <property type="project" value="TreeGrafter"/>
</dbReference>
<keyword evidence="3 6" id="KW-0812">Transmembrane</keyword>
<proteinExistence type="predicted"/>
<keyword evidence="2" id="KW-0132">Cell division</keyword>
<keyword evidence="6" id="KW-0472">Membrane</keyword>
<name>A0A1G2F570_9BACT</name>
<evidence type="ECO:0000313" key="9">
    <source>
        <dbReference type="Proteomes" id="UP000177810"/>
    </source>
</evidence>
<evidence type="ECO:0000259" key="7">
    <source>
        <dbReference type="Pfam" id="PF08478"/>
    </source>
</evidence>
<dbReference type="Proteomes" id="UP000177810">
    <property type="component" value="Unassembled WGS sequence"/>
</dbReference>
<evidence type="ECO:0000256" key="6">
    <source>
        <dbReference type="SAM" id="Phobius"/>
    </source>
</evidence>
<dbReference type="Pfam" id="PF08478">
    <property type="entry name" value="POTRA_1"/>
    <property type="match status" value="1"/>
</dbReference>
<keyword evidence="1" id="KW-1003">Cell membrane</keyword>
<comment type="caution">
    <text evidence="8">The sequence shown here is derived from an EMBL/GenBank/DDBJ whole genome shotgun (WGS) entry which is preliminary data.</text>
</comment>
<protein>
    <recommendedName>
        <fullName evidence="7">POTRA domain-containing protein</fullName>
    </recommendedName>
</protein>
<reference evidence="8 9" key="1">
    <citation type="journal article" date="2016" name="Nat. Commun.">
        <title>Thousands of microbial genomes shed light on interconnected biogeochemical processes in an aquifer system.</title>
        <authorList>
            <person name="Anantharaman K."/>
            <person name="Brown C.T."/>
            <person name="Hug L.A."/>
            <person name="Sharon I."/>
            <person name="Castelle C.J."/>
            <person name="Probst A.J."/>
            <person name="Thomas B.C."/>
            <person name="Singh A."/>
            <person name="Wilkins M.J."/>
            <person name="Karaoz U."/>
            <person name="Brodie E.L."/>
            <person name="Williams K.H."/>
            <person name="Hubbard S.S."/>
            <person name="Banfield J.F."/>
        </authorList>
    </citation>
    <scope>NUCLEOTIDE SEQUENCE [LARGE SCALE GENOMIC DNA]</scope>
</reference>
<evidence type="ECO:0000256" key="5">
    <source>
        <dbReference type="ARBA" id="ARBA00023306"/>
    </source>
</evidence>
<accession>A0A1G2F570</accession>
<dbReference type="PANTHER" id="PTHR37820:SF1">
    <property type="entry name" value="CELL DIVISION PROTEIN FTSQ"/>
    <property type="match status" value="1"/>
</dbReference>
<evidence type="ECO:0000256" key="1">
    <source>
        <dbReference type="ARBA" id="ARBA00022475"/>
    </source>
</evidence>
<feature type="domain" description="POTRA" evidence="7">
    <location>
        <begin position="38"/>
        <end position="105"/>
    </location>
</feature>
<dbReference type="GO" id="GO:0051301">
    <property type="term" value="P:cell division"/>
    <property type="evidence" value="ECO:0007669"/>
    <property type="project" value="UniProtKB-KW"/>
</dbReference>
<organism evidence="8 9">
    <name type="scientific">Candidatus Portnoybacteria bacterium RBG_13_40_8</name>
    <dbReference type="NCBI Taxonomy" id="1801990"/>
    <lineage>
        <taxon>Bacteria</taxon>
        <taxon>Candidatus Portnoyibacteriota</taxon>
    </lineage>
</organism>
<evidence type="ECO:0000256" key="3">
    <source>
        <dbReference type="ARBA" id="ARBA00022692"/>
    </source>
</evidence>
<feature type="transmembrane region" description="Helical" evidence="6">
    <location>
        <begin position="16"/>
        <end position="36"/>
    </location>
</feature>
<evidence type="ECO:0000256" key="4">
    <source>
        <dbReference type="ARBA" id="ARBA00022989"/>
    </source>
</evidence>
<dbReference type="AlphaFoldDB" id="A0A1G2F570"/>
<dbReference type="STRING" id="1801990.A2V69_01665"/>
<dbReference type="InterPro" id="IPR013685">
    <property type="entry name" value="POTRA_FtsQ_type"/>
</dbReference>
<evidence type="ECO:0000256" key="2">
    <source>
        <dbReference type="ARBA" id="ARBA00022618"/>
    </source>
</evidence>
<evidence type="ECO:0000313" key="8">
    <source>
        <dbReference type="EMBL" id="OGZ33216.1"/>
    </source>
</evidence>